<gene>
    <name evidence="1" type="ORF">ACFOFO_23060</name>
</gene>
<sequence>MTQNIYRYLSLNTEKHLEWFLGYLEGQAYFSSPLNFNDPFEMGATISPPSIEALMIAIPEVHGNYLSKNNQRKVAENVHSKFKSDPQKVVSEERMQNIGVMCLSEDKNNKLMWSHYADSHRGICIGFSTEYPPFSLAKKVIYSNQRPEVPFARSDTLSAEVIGKILLTKSLDWEYEKEWRIIKRKLSENEKLFYKESLNKNSDSIDDIVDLLANHDGPGLYNFNESSIKSIYFGSRIDENNKKTILSRVNKLPFKIKIFQCEIDRRYFLINFNKINKNDK</sequence>
<accession>A0ABV7F712</accession>
<reference evidence="2" key="1">
    <citation type="journal article" date="2019" name="Int. J. Syst. Evol. Microbiol.">
        <title>The Global Catalogue of Microorganisms (GCM) 10K type strain sequencing project: providing services to taxonomists for standard genome sequencing and annotation.</title>
        <authorList>
            <consortium name="The Broad Institute Genomics Platform"/>
            <consortium name="The Broad Institute Genome Sequencing Center for Infectious Disease"/>
            <person name="Wu L."/>
            <person name="Ma J."/>
        </authorList>
    </citation>
    <scope>NUCLEOTIDE SEQUENCE [LARGE SCALE GENOMIC DNA]</scope>
    <source>
        <strain evidence="2">KCTC 42986</strain>
    </source>
</reference>
<organism evidence="1 2">
    <name type="scientific">Undibacterium arcticum</name>
    <dbReference type="NCBI Taxonomy" id="1762892"/>
    <lineage>
        <taxon>Bacteria</taxon>
        <taxon>Pseudomonadati</taxon>
        <taxon>Pseudomonadota</taxon>
        <taxon>Betaproteobacteria</taxon>
        <taxon>Burkholderiales</taxon>
        <taxon>Oxalobacteraceae</taxon>
        <taxon>Undibacterium</taxon>
    </lineage>
</organism>
<proteinExistence type="predicted"/>
<keyword evidence="2" id="KW-1185">Reference proteome</keyword>
<dbReference type="RefSeq" id="WP_390333007.1">
    <property type="nucleotide sequence ID" value="NZ_JBHRTP010000089.1"/>
</dbReference>
<dbReference type="EMBL" id="JBHRTP010000089">
    <property type="protein sequence ID" value="MFC3110797.1"/>
    <property type="molecule type" value="Genomic_DNA"/>
</dbReference>
<dbReference type="Pfam" id="PF11185">
    <property type="entry name" value="DUF2971"/>
    <property type="match status" value="1"/>
</dbReference>
<protein>
    <submittedName>
        <fullName evidence="1">DUF2971 domain-containing protein</fullName>
    </submittedName>
</protein>
<evidence type="ECO:0000313" key="2">
    <source>
        <dbReference type="Proteomes" id="UP001595530"/>
    </source>
</evidence>
<dbReference type="Proteomes" id="UP001595530">
    <property type="component" value="Unassembled WGS sequence"/>
</dbReference>
<comment type="caution">
    <text evidence="1">The sequence shown here is derived from an EMBL/GenBank/DDBJ whole genome shotgun (WGS) entry which is preliminary data.</text>
</comment>
<name>A0ABV7F712_9BURK</name>
<dbReference type="InterPro" id="IPR021352">
    <property type="entry name" value="DUF2971"/>
</dbReference>
<evidence type="ECO:0000313" key="1">
    <source>
        <dbReference type="EMBL" id="MFC3110797.1"/>
    </source>
</evidence>